<proteinExistence type="predicted"/>
<evidence type="ECO:0000313" key="2">
    <source>
        <dbReference type="Proteomes" id="UP001139289"/>
    </source>
</evidence>
<organism evidence="1 2">
    <name type="scientific">Microbacterium tenebrionis</name>
    <dbReference type="NCBI Taxonomy" id="2830665"/>
    <lineage>
        <taxon>Bacteria</taxon>
        <taxon>Bacillati</taxon>
        <taxon>Actinomycetota</taxon>
        <taxon>Actinomycetes</taxon>
        <taxon>Micrococcales</taxon>
        <taxon>Microbacteriaceae</taxon>
        <taxon>Microbacterium</taxon>
    </lineage>
</organism>
<keyword evidence="2" id="KW-1185">Reference proteome</keyword>
<accession>A0A9X1LML9</accession>
<name>A0A9X1LML9_9MICO</name>
<evidence type="ECO:0000313" key="1">
    <source>
        <dbReference type="EMBL" id="MCC2028465.1"/>
    </source>
</evidence>
<dbReference type="AlphaFoldDB" id="A0A9X1LML9"/>
<reference evidence="1" key="1">
    <citation type="submission" date="2021-04" db="EMBL/GenBank/DDBJ databases">
        <title>Microbacterium tenobrionis sp. nov. and Microbacterium allomyrinae sp. nov., isolated from larvae of Tenobrio molitor and Allomyrina dichotoma, respectively.</title>
        <authorList>
            <person name="Lee S.D."/>
        </authorList>
    </citation>
    <scope>NUCLEOTIDE SEQUENCE</scope>
    <source>
        <strain evidence="1">YMB-B2</strain>
    </source>
</reference>
<gene>
    <name evidence="1" type="ORF">KEC56_02825</name>
</gene>
<dbReference type="Proteomes" id="UP001139289">
    <property type="component" value="Unassembled WGS sequence"/>
</dbReference>
<dbReference type="EMBL" id="JAGTTM010000001">
    <property type="protein sequence ID" value="MCC2028465.1"/>
    <property type="molecule type" value="Genomic_DNA"/>
</dbReference>
<sequence length="82" mass="8845">MEYEILYSESCGPHMNWCTGMRSCLPVNVHARGVSFTVISPLIAGENACRGFVVSTLYRIVVVLPEIVEDALNSETGAVAVA</sequence>
<comment type="caution">
    <text evidence="1">The sequence shown here is derived from an EMBL/GenBank/DDBJ whole genome shotgun (WGS) entry which is preliminary data.</text>
</comment>
<protein>
    <submittedName>
        <fullName evidence="1">Uncharacterized protein</fullName>
    </submittedName>
</protein>
<dbReference type="RefSeq" id="WP_175987895.1">
    <property type="nucleotide sequence ID" value="NZ_JAGTTM010000001.1"/>
</dbReference>